<keyword evidence="2" id="KW-1185">Reference proteome</keyword>
<evidence type="ECO:0000313" key="3">
    <source>
        <dbReference type="RefSeq" id="XP_034110080.1"/>
    </source>
</evidence>
<proteinExistence type="predicted"/>
<evidence type="ECO:0000313" key="2">
    <source>
        <dbReference type="Proteomes" id="UP000515160"/>
    </source>
</evidence>
<dbReference type="AlphaFoldDB" id="A0A6P8XF28"/>
<dbReference type="PANTHER" id="PTHR22666:SF3">
    <property type="entry name" value="MYB_SANT-LIKE DNA-BINDING DOMAIN-CONTAINING PROTEIN 1"/>
    <property type="match status" value="1"/>
</dbReference>
<dbReference type="GO" id="GO:0016604">
    <property type="term" value="C:nuclear body"/>
    <property type="evidence" value="ECO:0007669"/>
    <property type="project" value="TreeGrafter"/>
</dbReference>
<dbReference type="GeneID" id="117571818"/>
<protein>
    <submittedName>
        <fullName evidence="3">Uncharacterized protein LOC117571818</fullName>
    </submittedName>
</protein>
<sequence length="244" mass="28591">MDVGKKRRRWTSELEDVMITMWAQKNHELLGPGKNTQVYAAIVEKFKEYNIDINNLEVKKKIESLRKRFDIEKNQVDLEGSSSWVHYKKIAKILAQSKLINQDLDTDEITQESIFIKSDDSLDFAHEEEEWKAEEFATGSQTAESIDNHDRYDCEQYDEPASKKIKIGNEIDRTTELLEDSSYYLKVISQEAVKKTTILESIANSFIENQKILIRNQERMAINQQLIASNQERIMNLLERLRKK</sequence>
<name>A0A6P8XF28_DROAB</name>
<reference evidence="3" key="1">
    <citation type="submission" date="2025-08" db="UniProtKB">
        <authorList>
            <consortium name="RefSeq"/>
        </authorList>
    </citation>
    <scope>IDENTIFICATION</scope>
    <source>
        <strain evidence="3">15112-1751.03</strain>
        <tissue evidence="3">Whole Adult</tissue>
    </source>
</reference>
<dbReference type="Proteomes" id="UP000515160">
    <property type="component" value="Chromosome 3"/>
</dbReference>
<gene>
    <name evidence="3" type="primary">LOC117571818</name>
</gene>
<dbReference type="GO" id="GO:0045893">
    <property type="term" value="P:positive regulation of DNA-templated transcription"/>
    <property type="evidence" value="ECO:0007669"/>
    <property type="project" value="TreeGrafter"/>
</dbReference>
<dbReference type="OrthoDB" id="6081971at2759"/>
<evidence type="ECO:0000259" key="1">
    <source>
        <dbReference type="Pfam" id="PF13837"/>
    </source>
</evidence>
<feature type="domain" description="Myb/SANT-like DNA-binding" evidence="1">
    <location>
        <begin position="7"/>
        <end position="92"/>
    </location>
</feature>
<dbReference type="RefSeq" id="XP_034110080.1">
    <property type="nucleotide sequence ID" value="XM_034254189.2"/>
</dbReference>
<dbReference type="InterPro" id="IPR044822">
    <property type="entry name" value="Myb_DNA-bind_4"/>
</dbReference>
<dbReference type="InterPro" id="IPR026095">
    <property type="entry name" value="Myb/SANT-like_DNA-bd_dom_prot"/>
</dbReference>
<accession>A0A6P8XF28</accession>
<dbReference type="Pfam" id="PF13837">
    <property type="entry name" value="Myb_DNA-bind_4"/>
    <property type="match status" value="1"/>
</dbReference>
<dbReference type="PANTHER" id="PTHR22666">
    <property type="entry name" value="MYB_SANT-LIKE DNA-BINDING DOMAIN-CONTAINING PROTEIN 1"/>
    <property type="match status" value="1"/>
</dbReference>
<organism evidence="2 3">
    <name type="scientific">Drosophila albomicans</name>
    <name type="common">Fruit fly</name>
    <dbReference type="NCBI Taxonomy" id="7291"/>
    <lineage>
        <taxon>Eukaryota</taxon>
        <taxon>Metazoa</taxon>
        <taxon>Ecdysozoa</taxon>
        <taxon>Arthropoda</taxon>
        <taxon>Hexapoda</taxon>
        <taxon>Insecta</taxon>
        <taxon>Pterygota</taxon>
        <taxon>Neoptera</taxon>
        <taxon>Endopterygota</taxon>
        <taxon>Diptera</taxon>
        <taxon>Brachycera</taxon>
        <taxon>Muscomorpha</taxon>
        <taxon>Ephydroidea</taxon>
        <taxon>Drosophilidae</taxon>
        <taxon>Drosophila</taxon>
    </lineage>
</organism>